<dbReference type="EMBL" id="AP026801">
    <property type="protein sequence ID" value="BDR55871.1"/>
    <property type="molecule type" value="Genomic_DNA"/>
</dbReference>
<name>A0AAU9D034_9LACO</name>
<dbReference type="CDD" id="cd07716">
    <property type="entry name" value="RNaseZ_short-form-like_MBL-fold"/>
    <property type="match status" value="1"/>
</dbReference>
<feature type="domain" description="Metallo-beta-lactamase" evidence="2">
    <location>
        <begin position="18"/>
        <end position="211"/>
    </location>
</feature>
<dbReference type="PANTHER" id="PTHR46018:SF4">
    <property type="entry name" value="METALLO-HYDROLASE YHFI-RELATED"/>
    <property type="match status" value="1"/>
</dbReference>
<keyword evidence="1" id="KW-0862">Zinc</keyword>
<gene>
    <name evidence="3" type="ORF">KIMC2_04330</name>
</gene>
<proteinExistence type="predicted"/>
<dbReference type="RefSeq" id="WP_317697556.1">
    <property type="nucleotide sequence ID" value="NZ_AP026801.1"/>
</dbReference>
<protein>
    <submittedName>
        <fullName evidence="3">MBL fold metallo-hydrolase</fullName>
    </submittedName>
</protein>
<dbReference type="Pfam" id="PF12706">
    <property type="entry name" value="Lactamase_B_2"/>
    <property type="match status" value="1"/>
</dbReference>
<dbReference type="PANTHER" id="PTHR46018">
    <property type="entry name" value="ZINC PHOSPHODIESTERASE ELAC PROTEIN 1"/>
    <property type="match status" value="1"/>
</dbReference>
<dbReference type="SUPFAM" id="SSF56281">
    <property type="entry name" value="Metallo-hydrolase/oxidoreductase"/>
    <property type="match status" value="1"/>
</dbReference>
<dbReference type="AlphaFoldDB" id="A0AAU9D034"/>
<evidence type="ECO:0000313" key="3">
    <source>
        <dbReference type="EMBL" id="BDR55871.1"/>
    </source>
</evidence>
<sequence>MKVNVLGYYGGYPYNGHGTSAYLVSEDDYNLLLDCGSGALLSLEKVIEPLQLDSVLLTHYHQDHIADVGVLQYYYQLKSGLKKHDPLMIYGHQEDEENFKNLTFSNFTKGVAFDPTKRLDLGPFEITFCRTIHPVVAFAVRIKSKVTGKVLTYTADSRYFKELTDFVKDSDLLIADTNFAADKNGDLWHMTSTQSADLARDGQVKKLLLSHLPQEISHEQILKEAKEEAPKINILLASKIKEIEV</sequence>
<organism evidence="3 4">
    <name type="scientific">Xylocopilactobacillus apis</name>
    <dbReference type="NCBI Taxonomy" id="2932183"/>
    <lineage>
        <taxon>Bacteria</taxon>
        <taxon>Bacillati</taxon>
        <taxon>Bacillota</taxon>
        <taxon>Bacilli</taxon>
        <taxon>Lactobacillales</taxon>
        <taxon>Lactobacillaceae</taxon>
        <taxon>Xylocopilactobacillus</taxon>
    </lineage>
</organism>
<evidence type="ECO:0000259" key="2">
    <source>
        <dbReference type="SMART" id="SM00849"/>
    </source>
</evidence>
<dbReference type="InterPro" id="IPR001279">
    <property type="entry name" value="Metallo-B-lactamas"/>
</dbReference>
<dbReference type="GO" id="GO:0042781">
    <property type="term" value="F:3'-tRNA processing endoribonuclease activity"/>
    <property type="evidence" value="ECO:0007669"/>
    <property type="project" value="TreeGrafter"/>
</dbReference>
<reference evidence="3 4" key="1">
    <citation type="journal article" date="2023" name="Microbiol. Spectr.">
        <title>Symbiosis of Carpenter Bees with Uncharacterized Lactic Acid Bacteria Showing NAD Auxotrophy.</title>
        <authorList>
            <person name="Kawasaki S."/>
            <person name="Ozawa K."/>
            <person name="Mori T."/>
            <person name="Yamamoto A."/>
            <person name="Ito M."/>
            <person name="Ohkuma M."/>
            <person name="Sakamoto M."/>
            <person name="Matsutani M."/>
        </authorList>
    </citation>
    <scope>NUCLEOTIDE SEQUENCE [LARGE SCALE GENOMIC DNA]</scope>
    <source>
        <strain evidence="3 4">KimC2</strain>
    </source>
</reference>
<dbReference type="SMART" id="SM00849">
    <property type="entry name" value="Lactamase_B"/>
    <property type="match status" value="1"/>
</dbReference>
<evidence type="ECO:0000313" key="4">
    <source>
        <dbReference type="Proteomes" id="UP001321804"/>
    </source>
</evidence>
<dbReference type="KEGG" id="xak:KIMC2_04330"/>
<dbReference type="InterPro" id="IPR036866">
    <property type="entry name" value="RibonucZ/Hydroxyglut_hydro"/>
</dbReference>
<dbReference type="Proteomes" id="UP001321804">
    <property type="component" value="Chromosome"/>
</dbReference>
<accession>A0AAU9D034</accession>
<keyword evidence="4" id="KW-1185">Reference proteome</keyword>
<evidence type="ECO:0000256" key="1">
    <source>
        <dbReference type="ARBA" id="ARBA00022833"/>
    </source>
</evidence>
<dbReference type="Gene3D" id="3.60.15.10">
    <property type="entry name" value="Ribonuclease Z/Hydroxyacylglutathione hydrolase-like"/>
    <property type="match status" value="1"/>
</dbReference>